<keyword evidence="6 7" id="KW-0472">Membrane</keyword>
<feature type="non-terminal residue" evidence="9">
    <location>
        <position position="1"/>
    </location>
</feature>
<dbReference type="GO" id="GO:0016020">
    <property type="term" value="C:membrane"/>
    <property type="evidence" value="ECO:0007669"/>
    <property type="project" value="InterPro"/>
</dbReference>
<keyword evidence="10" id="KW-1185">Reference proteome</keyword>
<reference evidence="10" key="1">
    <citation type="submission" date="2022-10" db="EMBL/GenBank/DDBJ databases">
        <title>Genome assembly of Pristionchus species.</title>
        <authorList>
            <person name="Yoshida K."/>
            <person name="Sommer R.J."/>
        </authorList>
    </citation>
    <scope>NUCLEOTIDE SEQUENCE [LARGE SCALE GENOMIC DNA]</scope>
    <source>
        <strain evidence="10">RS5460</strain>
    </source>
</reference>
<evidence type="ECO:0000259" key="8">
    <source>
        <dbReference type="PROSITE" id="PS50929"/>
    </source>
</evidence>
<evidence type="ECO:0000256" key="1">
    <source>
        <dbReference type="ARBA" id="ARBA00022448"/>
    </source>
</evidence>
<keyword evidence="3" id="KW-0547">Nucleotide-binding</keyword>
<dbReference type="Proteomes" id="UP001328107">
    <property type="component" value="Unassembled WGS sequence"/>
</dbReference>
<evidence type="ECO:0000256" key="5">
    <source>
        <dbReference type="ARBA" id="ARBA00022989"/>
    </source>
</evidence>
<dbReference type="Pfam" id="PF00664">
    <property type="entry name" value="ABC_membrane"/>
    <property type="match status" value="1"/>
</dbReference>
<evidence type="ECO:0000313" key="9">
    <source>
        <dbReference type="EMBL" id="GMR57486.1"/>
    </source>
</evidence>
<dbReference type="InterPro" id="IPR036640">
    <property type="entry name" value="ABC1_TM_sf"/>
</dbReference>
<dbReference type="AlphaFoldDB" id="A0AAN5D5X7"/>
<dbReference type="GO" id="GO:0140359">
    <property type="term" value="F:ABC-type transporter activity"/>
    <property type="evidence" value="ECO:0007669"/>
    <property type="project" value="InterPro"/>
</dbReference>
<proteinExistence type="predicted"/>
<dbReference type="InterPro" id="IPR011527">
    <property type="entry name" value="ABC1_TM_dom"/>
</dbReference>
<dbReference type="PANTHER" id="PTHR24223:SF415">
    <property type="entry name" value="FI20190P1"/>
    <property type="match status" value="1"/>
</dbReference>
<feature type="transmembrane region" description="Helical" evidence="7">
    <location>
        <begin position="45"/>
        <end position="64"/>
    </location>
</feature>
<keyword evidence="5 7" id="KW-1133">Transmembrane helix</keyword>
<evidence type="ECO:0000256" key="4">
    <source>
        <dbReference type="ARBA" id="ARBA00022840"/>
    </source>
</evidence>
<gene>
    <name evidence="9" type="ORF">PMAYCL1PPCAC_27681</name>
</gene>
<keyword evidence="4" id="KW-0067">ATP-binding</keyword>
<dbReference type="Gene3D" id="1.20.1560.10">
    <property type="entry name" value="ABC transporter type 1, transmembrane domain"/>
    <property type="match status" value="1"/>
</dbReference>
<organism evidence="9 10">
    <name type="scientific">Pristionchus mayeri</name>
    <dbReference type="NCBI Taxonomy" id="1317129"/>
    <lineage>
        <taxon>Eukaryota</taxon>
        <taxon>Metazoa</taxon>
        <taxon>Ecdysozoa</taxon>
        <taxon>Nematoda</taxon>
        <taxon>Chromadorea</taxon>
        <taxon>Rhabditida</taxon>
        <taxon>Rhabditina</taxon>
        <taxon>Diplogasteromorpha</taxon>
        <taxon>Diplogasteroidea</taxon>
        <taxon>Neodiplogasteridae</taxon>
        <taxon>Pristionchus</taxon>
    </lineage>
</organism>
<evidence type="ECO:0000256" key="6">
    <source>
        <dbReference type="ARBA" id="ARBA00023136"/>
    </source>
</evidence>
<protein>
    <recommendedName>
        <fullName evidence="8">ABC transmembrane type-1 domain-containing protein</fullName>
    </recommendedName>
</protein>
<dbReference type="PROSITE" id="PS50929">
    <property type="entry name" value="ABC_TM1F"/>
    <property type="match status" value="1"/>
</dbReference>
<comment type="caution">
    <text evidence="9">The sequence shown here is derived from an EMBL/GenBank/DDBJ whole genome shotgun (WGS) entry which is preliminary data.</text>
</comment>
<dbReference type="PANTHER" id="PTHR24223">
    <property type="entry name" value="ATP-BINDING CASSETTE SUB-FAMILY C"/>
    <property type="match status" value="1"/>
</dbReference>
<evidence type="ECO:0000256" key="7">
    <source>
        <dbReference type="SAM" id="Phobius"/>
    </source>
</evidence>
<keyword evidence="1" id="KW-0813">Transport</keyword>
<dbReference type="SUPFAM" id="SSF90123">
    <property type="entry name" value="ABC transporter transmembrane region"/>
    <property type="match status" value="1"/>
</dbReference>
<sequence>EMFSGMKVIKLYAWEVTFEETIEKLRKEEVDFNRRGNMILRASDLINISAPFIMAILCFSIYLLTDTHGVLTPQVALFSLTIFHQLQ</sequence>
<dbReference type="EMBL" id="BTRK01000006">
    <property type="protein sequence ID" value="GMR57486.1"/>
    <property type="molecule type" value="Genomic_DNA"/>
</dbReference>
<evidence type="ECO:0000256" key="3">
    <source>
        <dbReference type="ARBA" id="ARBA00022741"/>
    </source>
</evidence>
<feature type="non-terminal residue" evidence="9">
    <location>
        <position position="87"/>
    </location>
</feature>
<accession>A0AAN5D5X7</accession>
<dbReference type="GO" id="GO:0005524">
    <property type="term" value="F:ATP binding"/>
    <property type="evidence" value="ECO:0007669"/>
    <property type="project" value="UniProtKB-KW"/>
</dbReference>
<keyword evidence="2 7" id="KW-0812">Transmembrane</keyword>
<evidence type="ECO:0000313" key="10">
    <source>
        <dbReference type="Proteomes" id="UP001328107"/>
    </source>
</evidence>
<evidence type="ECO:0000256" key="2">
    <source>
        <dbReference type="ARBA" id="ARBA00022692"/>
    </source>
</evidence>
<dbReference type="InterPro" id="IPR050173">
    <property type="entry name" value="ABC_transporter_C-like"/>
</dbReference>
<feature type="domain" description="ABC transmembrane type-1" evidence="8">
    <location>
        <begin position="1"/>
        <end position="87"/>
    </location>
</feature>
<name>A0AAN5D5X7_9BILA</name>